<dbReference type="EMBL" id="MLJW01000123">
    <property type="protein sequence ID" value="OIQ98096.1"/>
    <property type="molecule type" value="Genomic_DNA"/>
</dbReference>
<dbReference type="AlphaFoldDB" id="A0A1J5RPC6"/>
<dbReference type="InterPro" id="IPR011990">
    <property type="entry name" value="TPR-like_helical_dom_sf"/>
</dbReference>
<name>A0A1J5RPC6_9ZZZZ</name>
<dbReference type="SUPFAM" id="SSF48452">
    <property type="entry name" value="TPR-like"/>
    <property type="match status" value="1"/>
</dbReference>
<accession>A0A1J5RPC6</accession>
<comment type="caution">
    <text evidence="1">The sequence shown here is derived from an EMBL/GenBank/DDBJ whole genome shotgun (WGS) entry which is preliminary data.</text>
</comment>
<evidence type="ECO:0008006" key="2">
    <source>
        <dbReference type="Google" id="ProtNLM"/>
    </source>
</evidence>
<evidence type="ECO:0000313" key="1">
    <source>
        <dbReference type="EMBL" id="OIQ98096.1"/>
    </source>
</evidence>
<dbReference type="Gene3D" id="1.25.40.10">
    <property type="entry name" value="Tetratricopeptide repeat domain"/>
    <property type="match status" value="1"/>
</dbReference>
<reference evidence="1" key="1">
    <citation type="submission" date="2016-10" db="EMBL/GenBank/DDBJ databases">
        <title>Sequence of Gallionella enrichment culture.</title>
        <authorList>
            <person name="Poehlein A."/>
            <person name="Muehling M."/>
            <person name="Daniel R."/>
        </authorList>
    </citation>
    <scope>NUCLEOTIDE SEQUENCE</scope>
</reference>
<protein>
    <recommendedName>
        <fullName evidence="2">Tetratricopeptide repeat protein</fullName>
    </recommendedName>
</protein>
<organism evidence="1">
    <name type="scientific">mine drainage metagenome</name>
    <dbReference type="NCBI Taxonomy" id="410659"/>
    <lineage>
        <taxon>unclassified sequences</taxon>
        <taxon>metagenomes</taxon>
        <taxon>ecological metagenomes</taxon>
    </lineage>
</organism>
<gene>
    <name evidence="1" type="ORF">GALL_198600</name>
</gene>
<sequence>MKSVTKFLALMSGALLLANGAYALSPREQLKQMVEQLQKAPQNSALRENIIKLSMKLKPVPAIPEEARRAFVRGNAAFGDAKNPDDYARAVERYQEALLIAPWWGDPYFNLAKAQEMRQEYSSAIEALKLFVLTGPVADDARKAQDYSYVLEDKEDRVAKDKATEEQKKRDYANKIGFLAGEWNAASTFHCPCAWNGNVYRWTDVITIKDKTISISNKQTGAITQKGSIEGDDYTTIKWAAVPSESAKMGRQTLGGGSYPDFPITVTVSPSRISWKEPQAATGGDWSWESSNDIVLTKD</sequence>
<proteinExistence type="predicted"/>